<accession>A0A0K8RMJ5</accession>
<evidence type="ECO:0000256" key="1">
    <source>
        <dbReference type="SAM" id="Phobius"/>
    </source>
</evidence>
<name>A0A0K8RMJ5_IXORI</name>
<sequence>MKSGRRFTPCRCRVLLEPACRRCAITPIGFFSLAKTKNIYIIRRVLKNAIFFFKFSRGFCFVVVYGTDKINKEMQH</sequence>
<dbReference type="AlphaFoldDB" id="A0A0K8RMJ5"/>
<organism evidence="2">
    <name type="scientific">Ixodes ricinus</name>
    <name type="common">Common tick</name>
    <name type="synonym">Acarus ricinus</name>
    <dbReference type="NCBI Taxonomy" id="34613"/>
    <lineage>
        <taxon>Eukaryota</taxon>
        <taxon>Metazoa</taxon>
        <taxon>Ecdysozoa</taxon>
        <taxon>Arthropoda</taxon>
        <taxon>Chelicerata</taxon>
        <taxon>Arachnida</taxon>
        <taxon>Acari</taxon>
        <taxon>Parasitiformes</taxon>
        <taxon>Ixodida</taxon>
        <taxon>Ixodoidea</taxon>
        <taxon>Ixodidae</taxon>
        <taxon>Ixodinae</taxon>
        <taxon>Ixodes</taxon>
    </lineage>
</organism>
<evidence type="ECO:0000313" key="2">
    <source>
        <dbReference type="EMBL" id="JAA72326.1"/>
    </source>
</evidence>
<reference evidence="2" key="1">
    <citation type="submission" date="2012-12" db="EMBL/GenBank/DDBJ databases">
        <title>Identification and characterization of a phenylalanine ammonia-lyase gene family in Isatis indigotica Fort.</title>
        <authorList>
            <person name="Liu Q."/>
            <person name="Chen J."/>
            <person name="Zhou X."/>
            <person name="Di P."/>
            <person name="Xiao Y."/>
            <person name="Xuan H."/>
            <person name="Zhang L."/>
            <person name="Chen W."/>
        </authorList>
    </citation>
    <scope>NUCLEOTIDE SEQUENCE</scope>
    <source>
        <tissue evidence="2">Salivary gland</tissue>
    </source>
</reference>
<dbReference type="EMBL" id="GADI01001482">
    <property type="protein sequence ID" value="JAA72326.1"/>
    <property type="molecule type" value="mRNA"/>
</dbReference>
<keyword evidence="1" id="KW-0812">Transmembrane</keyword>
<keyword evidence="1" id="KW-1133">Transmembrane helix</keyword>
<feature type="transmembrane region" description="Helical" evidence="1">
    <location>
        <begin position="45"/>
        <end position="66"/>
    </location>
</feature>
<proteinExistence type="evidence at transcript level"/>
<protein>
    <submittedName>
        <fullName evidence="2">Uncharacterized protein</fullName>
    </submittedName>
</protein>
<keyword evidence="1" id="KW-0472">Membrane</keyword>